<feature type="domain" description="Thioredoxin" evidence="2">
    <location>
        <begin position="19"/>
        <end position="184"/>
    </location>
</feature>
<keyword evidence="1" id="KW-0812">Transmembrane</keyword>
<sequence>MKAEYVIGALIIAFVAIGLVVLFSAPQSPMAEKPITKARKGIPYTEIVNPSGFVNTEGITIGELVGKKIVLVDFLTYSCINCQRTFPYLNAWYKKYKDVGLEIIGIHTPEFAFEKDINNVRTAMKQYGIKHPIVLDNDYSTWNAYGNRYWPRKYLVDIYGDVVYDHIGEGGYEATEKKIRELLAERAEVLGIEAADAAEEFAASSVPEVSSAVQSPETYFGSLRNEYLANGMHGRRGEQTFTLLPNPMRNALYLGGVWRIEAEYAESVSNASVVYRYNAREVYIVADADASVEVEVWQDGVKVESARGADVRASGMVLVQESRLYKLIRNEEAGEHTLELKVKGKGLRFYAFTFG</sequence>
<keyword evidence="1" id="KW-1133">Transmembrane helix</keyword>
<evidence type="ECO:0000259" key="2">
    <source>
        <dbReference type="PROSITE" id="PS51352"/>
    </source>
</evidence>
<dbReference type="PANTHER" id="PTHR42852:SF13">
    <property type="entry name" value="PROTEIN DIPZ"/>
    <property type="match status" value="1"/>
</dbReference>
<dbReference type="InterPro" id="IPR036249">
    <property type="entry name" value="Thioredoxin-like_sf"/>
</dbReference>
<evidence type="ECO:0000313" key="4">
    <source>
        <dbReference type="Proteomes" id="UP000178587"/>
    </source>
</evidence>
<reference evidence="3 4" key="1">
    <citation type="journal article" date="2016" name="Nat. Commun.">
        <title>Thousands of microbial genomes shed light on interconnected biogeochemical processes in an aquifer system.</title>
        <authorList>
            <person name="Anantharaman K."/>
            <person name="Brown C.T."/>
            <person name="Hug L.A."/>
            <person name="Sharon I."/>
            <person name="Castelle C.J."/>
            <person name="Probst A.J."/>
            <person name="Thomas B.C."/>
            <person name="Singh A."/>
            <person name="Wilkins M.J."/>
            <person name="Karaoz U."/>
            <person name="Brodie E.L."/>
            <person name="Williams K.H."/>
            <person name="Hubbard S.S."/>
            <person name="Banfield J.F."/>
        </authorList>
    </citation>
    <scope>NUCLEOTIDE SEQUENCE [LARGE SCALE GENOMIC DNA]</scope>
</reference>
<dbReference type="InterPro" id="IPR013766">
    <property type="entry name" value="Thioredoxin_domain"/>
</dbReference>
<dbReference type="AlphaFoldDB" id="A0A1F6ER71"/>
<proteinExistence type="predicted"/>
<keyword evidence="1" id="KW-0472">Membrane</keyword>
<protein>
    <recommendedName>
        <fullName evidence="2">Thioredoxin domain-containing protein</fullName>
    </recommendedName>
</protein>
<dbReference type="Gene3D" id="3.40.30.10">
    <property type="entry name" value="Glutaredoxin"/>
    <property type="match status" value="1"/>
</dbReference>
<name>A0A1F6ER71_9BACT</name>
<evidence type="ECO:0000313" key="3">
    <source>
        <dbReference type="EMBL" id="OGG76115.1"/>
    </source>
</evidence>
<evidence type="ECO:0000256" key="1">
    <source>
        <dbReference type="SAM" id="Phobius"/>
    </source>
</evidence>
<dbReference type="PANTHER" id="PTHR42852">
    <property type="entry name" value="THIOL:DISULFIDE INTERCHANGE PROTEIN DSBE"/>
    <property type="match status" value="1"/>
</dbReference>
<dbReference type="STRING" id="1798507.A3A34_00830"/>
<dbReference type="GO" id="GO:0016491">
    <property type="term" value="F:oxidoreductase activity"/>
    <property type="evidence" value="ECO:0007669"/>
    <property type="project" value="InterPro"/>
</dbReference>
<feature type="transmembrane region" description="Helical" evidence="1">
    <location>
        <begin position="6"/>
        <end position="25"/>
    </location>
</feature>
<comment type="caution">
    <text evidence="3">The sequence shown here is derived from an EMBL/GenBank/DDBJ whole genome shotgun (WGS) entry which is preliminary data.</text>
</comment>
<accession>A0A1F6ER71</accession>
<organism evidence="3 4">
    <name type="scientific">Candidatus Kaiserbacteria bacterium RIFCSPLOWO2_01_FULL_50_24</name>
    <dbReference type="NCBI Taxonomy" id="1798507"/>
    <lineage>
        <taxon>Bacteria</taxon>
        <taxon>Candidatus Kaiseribacteriota</taxon>
    </lineage>
</organism>
<dbReference type="InterPro" id="IPR041017">
    <property type="entry name" value="Thioredoxin_10"/>
</dbReference>
<dbReference type="InterPro" id="IPR013740">
    <property type="entry name" value="Redoxin"/>
</dbReference>
<dbReference type="Pfam" id="PF17991">
    <property type="entry name" value="Thioredoxin_10"/>
    <property type="match status" value="1"/>
</dbReference>
<dbReference type="Gene3D" id="2.60.120.260">
    <property type="entry name" value="Galactose-binding domain-like"/>
    <property type="match status" value="1"/>
</dbReference>
<dbReference type="EMBL" id="MFLU01000003">
    <property type="protein sequence ID" value="OGG76115.1"/>
    <property type="molecule type" value="Genomic_DNA"/>
</dbReference>
<dbReference type="InterPro" id="IPR050553">
    <property type="entry name" value="Thioredoxin_ResA/DsbE_sf"/>
</dbReference>
<dbReference type="Proteomes" id="UP000178587">
    <property type="component" value="Unassembled WGS sequence"/>
</dbReference>
<dbReference type="SUPFAM" id="SSF52833">
    <property type="entry name" value="Thioredoxin-like"/>
    <property type="match status" value="1"/>
</dbReference>
<dbReference type="PROSITE" id="PS51352">
    <property type="entry name" value="THIOREDOXIN_2"/>
    <property type="match status" value="1"/>
</dbReference>
<gene>
    <name evidence="3" type="ORF">A3A34_00830</name>
</gene>
<dbReference type="Pfam" id="PF08534">
    <property type="entry name" value="Redoxin"/>
    <property type="match status" value="1"/>
</dbReference>